<accession>A0A1I2F5F3</accession>
<dbReference type="EMBL" id="FONN01000011">
    <property type="protein sequence ID" value="SFF00674.1"/>
    <property type="molecule type" value="Genomic_DNA"/>
</dbReference>
<dbReference type="Proteomes" id="UP000183410">
    <property type="component" value="Unassembled WGS sequence"/>
</dbReference>
<sequence>MQAAASLDETVEALRELETWSYQLAFYILQDERLAAEAGKQALLAMGSEQAFHLQPEAERRDKVKKMIMRKALIVSASSGRRS</sequence>
<organism evidence="1 2">
    <name type="scientific">Paenibacillus algorifonticola</name>
    <dbReference type="NCBI Taxonomy" id="684063"/>
    <lineage>
        <taxon>Bacteria</taxon>
        <taxon>Bacillati</taxon>
        <taxon>Bacillota</taxon>
        <taxon>Bacilli</taxon>
        <taxon>Bacillales</taxon>
        <taxon>Paenibacillaceae</taxon>
        <taxon>Paenibacillus</taxon>
    </lineage>
</organism>
<proteinExistence type="predicted"/>
<keyword evidence="2" id="KW-1185">Reference proteome</keyword>
<reference evidence="2" key="1">
    <citation type="submission" date="2016-10" db="EMBL/GenBank/DDBJ databases">
        <authorList>
            <person name="Varghese N."/>
            <person name="Submissions S."/>
        </authorList>
    </citation>
    <scope>NUCLEOTIDE SEQUENCE [LARGE SCALE GENOMIC DNA]</scope>
    <source>
        <strain evidence="2">CGMCC 1.10223</strain>
    </source>
</reference>
<evidence type="ECO:0000313" key="1">
    <source>
        <dbReference type="EMBL" id="SFF00674.1"/>
    </source>
</evidence>
<gene>
    <name evidence="1" type="ORF">SAMN04487969_11161</name>
</gene>
<protein>
    <submittedName>
        <fullName evidence="1">Uncharacterized protein</fullName>
    </submittedName>
</protein>
<name>A0A1I2F5F3_9BACL</name>
<dbReference type="AlphaFoldDB" id="A0A1I2F5F3"/>
<evidence type="ECO:0000313" key="2">
    <source>
        <dbReference type="Proteomes" id="UP000183410"/>
    </source>
</evidence>